<organism evidence="1">
    <name type="scientific">Anguilla anguilla</name>
    <name type="common">European freshwater eel</name>
    <name type="synonym">Muraena anguilla</name>
    <dbReference type="NCBI Taxonomy" id="7936"/>
    <lineage>
        <taxon>Eukaryota</taxon>
        <taxon>Metazoa</taxon>
        <taxon>Chordata</taxon>
        <taxon>Craniata</taxon>
        <taxon>Vertebrata</taxon>
        <taxon>Euteleostomi</taxon>
        <taxon>Actinopterygii</taxon>
        <taxon>Neopterygii</taxon>
        <taxon>Teleostei</taxon>
        <taxon>Anguilliformes</taxon>
        <taxon>Anguillidae</taxon>
        <taxon>Anguilla</taxon>
    </lineage>
</organism>
<reference evidence="1" key="2">
    <citation type="journal article" date="2015" name="Fish Shellfish Immunol.">
        <title>Early steps in the European eel (Anguilla anguilla)-Vibrio vulnificus interaction in the gills: Role of the RtxA13 toxin.</title>
        <authorList>
            <person name="Callol A."/>
            <person name="Pajuelo D."/>
            <person name="Ebbesson L."/>
            <person name="Teles M."/>
            <person name="MacKenzie S."/>
            <person name="Amaro C."/>
        </authorList>
    </citation>
    <scope>NUCLEOTIDE SEQUENCE</scope>
</reference>
<reference evidence="1" key="1">
    <citation type="submission" date="2014-11" db="EMBL/GenBank/DDBJ databases">
        <authorList>
            <person name="Amaro Gonzalez C."/>
        </authorList>
    </citation>
    <scope>NUCLEOTIDE SEQUENCE</scope>
</reference>
<evidence type="ECO:0000313" key="1">
    <source>
        <dbReference type="EMBL" id="JAH91765.1"/>
    </source>
</evidence>
<dbReference type="EMBL" id="GBXM01016812">
    <property type="protein sequence ID" value="JAH91765.1"/>
    <property type="molecule type" value="Transcribed_RNA"/>
</dbReference>
<sequence length="102" mass="11343">MSLHSLPPQFLLIDSKKCDGKAVQADLSCYMKIFGVHSTEHLNISAIIYNCSNFLKQEIGLVCCSQKHAFGQGSFERFCLSIKNYATTSIFSVAFHVNTESC</sequence>
<proteinExistence type="predicted"/>
<accession>A0A0E9WQE7</accession>
<name>A0A0E9WQE7_ANGAN</name>
<dbReference type="AlphaFoldDB" id="A0A0E9WQE7"/>
<protein>
    <submittedName>
        <fullName evidence="1">Uncharacterized protein</fullName>
    </submittedName>
</protein>